<dbReference type="RefSeq" id="WP_317385837.1">
    <property type="nucleotide sequence ID" value="NZ_CP136704.1"/>
</dbReference>
<accession>A0ABZ0HHP7</accession>
<name>A0ABZ0HHP7_TRISK</name>
<reference evidence="1 2" key="1">
    <citation type="submission" date="2023-10" db="EMBL/GenBank/DDBJ databases">
        <title>Eight complete genome sequences of bacteria isolated from laboratory stock of Giant Kelp gametophytes.</title>
        <authorList>
            <person name="Tolentino B."/>
            <person name="Nuzhdin S."/>
        </authorList>
    </citation>
    <scope>NUCLEOTIDE SEQUENCE [LARGE SCALE GENOMIC DNA]</scope>
    <source>
        <strain evidence="1 2">LC.270.F.C4</strain>
    </source>
</reference>
<dbReference type="EMBL" id="CP136704">
    <property type="protein sequence ID" value="WOI33771.1"/>
    <property type="molecule type" value="Genomic_DNA"/>
</dbReference>
<keyword evidence="2" id="KW-1185">Reference proteome</keyword>
<proteinExistence type="predicted"/>
<evidence type="ECO:0000313" key="2">
    <source>
        <dbReference type="Proteomes" id="UP001302666"/>
    </source>
</evidence>
<evidence type="ECO:0008006" key="3">
    <source>
        <dbReference type="Google" id="ProtNLM"/>
    </source>
</evidence>
<gene>
    <name evidence="1" type="ORF">R1T40_03220</name>
</gene>
<dbReference type="Proteomes" id="UP001302666">
    <property type="component" value="Chromosome"/>
</dbReference>
<evidence type="ECO:0000313" key="1">
    <source>
        <dbReference type="EMBL" id="WOI33771.1"/>
    </source>
</evidence>
<sequence length="79" mass="8332">MDTRDFITALGGYRSVASHLGKGATTVHTHMQAGKLPAAWYDALCRLAGQKGVAMPPRSLFTFLALGEGQLRDTKGAAA</sequence>
<protein>
    <recommendedName>
        <fullName evidence="3">Transcriptional regulator</fullName>
    </recommendedName>
</protein>
<organism evidence="1 2">
    <name type="scientific">Tritonibacter scottomollicae</name>
    <name type="common">Epibacterium scottomollicae</name>
    <dbReference type="NCBI Taxonomy" id="483013"/>
    <lineage>
        <taxon>Bacteria</taxon>
        <taxon>Pseudomonadati</taxon>
        <taxon>Pseudomonadota</taxon>
        <taxon>Alphaproteobacteria</taxon>
        <taxon>Rhodobacterales</taxon>
        <taxon>Paracoccaceae</taxon>
        <taxon>Tritonibacter</taxon>
    </lineage>
</organism>